<keyword evidence="3" id="KW-1185">Reference proteome</keyword>
<comment type="caution">
    <text evidence="2">The sequence shown here is derived from an EMBL/GenBank/DDBJ whole genome shotgun (WGS) entry which is preliminary data.</text>
</comment>
<name>A0A8J2WER5_9STRA</name>
<evidence type="ECO:0000313" key="2">
    <source>
        <dbReference type="EMBL" id="CAH0365550.1"/>
    </source>
</evidence>
<protein>
    <submittedName>
        <fullName evidence="2">Uncharacterized protein</fullName>
    </submittedName>
</protein>
<dbReference type="Proteomes" id="UP000789595">
    <property type="component" value="Unassembled WGS sequence"/>
</dbReference>
<accession>A0A8J2WER5</accession>
<keyword evidence="1" id="KW-0732">Signal</keyword>
<evidence type="ECO:0000313" key="3">
    <source>
        <dbReference type="Proteomes" id="UP000789595"/>
    </source>
</evidence>
<gene>
    <name evidence="2" type="ORF">PECAL_1P19960</name>
</gene>
<dbReference type="AlphaFoldDB" id="A0A8J2WER5"/>
<dbReference type="EMBL" id="CAKKNE010000001">
    <property type="protein sequence ID" value="CAH0365550.1"/>
    <property type="molecule type" value="Genomic_DNA"/>
</dbReference>
<evidence type="ECO:0000256" key="1">
    <source>
        <dbReference type="SAM" id="SignalP"/>
    </source>
</evidence>
<organism evidence="2 3">
    <name type="scientific">Pelagomonas calceolata</name>
    <dbReference type="NCBI Taxonomy" id="35677"/>
    <lineage>
        <taxon>Eukaryota</taxon>
        <taxon>Sar</taxon>
        <taxon>Stramenopiles</taxon>
        <taxon>Ochrophyta</taxon>
        <taxon>Pelagophyceae</taxon>
        <taxon>Pelagomonadales</taxon>
        <taxon>Pelagomonadaceae</taxon>
        <taxon>Pelagomonas</taxon>
    </lineage>
</organism>
<feature type="chain" id="PRO_5035306041" evidence="1">
    <location>
        <begin position="22"/>
        <end position="43"/>
    </location>
</feature>
<feature type="signal peptide" evidence="1">
    <location>
        <begin position="1"/>
        <end position="21"/>
    </location>
</feature>
<proteinExistence type="predicted"/>
<reference evidence="2" key="1">
    <citation type="submission" date="2021-11" db="EMBL/GenBank/DDBJ databases">
        <authorList>
            <consortium name="Genoscope - CEA"/>
            <person name="William W."/>
        </authorList>
    </citation>
    <scope>NUCLEOTIDE SEQUENCE</scope>
</reference>
<sequence>MAWRKSLLDMLMLVSRAPLRACGLHSCVRRLRVLWAAVRGCSC</sequence>